<keyword evidence="3" id="KW-0378">Hydrolase</keyword>
<dbReference type="STRING" id="504798.SAMN05421871_110157"/>
<feature type="domain" description="P/Homo B" evidence="5">
    <location>
        <begin position="858"/>
        <end position="974"/>
    </location>
</feature>
<name>A0A1H0TRI9_9PSEU</name>
<dbReference type="GO" id="GO:0010411">
    <property type="term" value="P:xyloglucan metabolic process"/>
    <property type="evidence" value="ECO:0007669"/>
    <property type="project" value="TreeGrafter"/>
</dbReference>
<dbReference type="PANTHER" id="PTHR43739">
    <property type="entry name" value="XYLOGLUCANASE (EUROFUNG)"/>
    <property type="match status" value="1"/>
</dbReference>
<dbReference type="Gene3D" id="2.60.120.260">
    <property type="entry name" value="Galactose-binding domain-like"/>
    <property type="match status" value="1"/>
</dbReference>
<keyword evidence="7" id="KW-1185">Reference proteome</keyword>
<dbReference type="SUPFAM" id="SSF49785">
    <property type="entry name" value="Galactose-binding domain-like"/>
    <property type="match status" value="1"/>
</dbReference>
<dbReference type="InterPro" id="IPR036278">
    <property type="entry name" value="Sialidase_sf"/>
</dbReference>
<evidence type="ECO:0000259" key="5">
    <source>
        <dbReference type="PROSITE" id="PS51829"/>
    </source>
</evidence>
<dbReference type="InterPro" id="IPR031778">
    <property type="entry name" value="Sortilin_N"/>
</dbReference>
<keyword evidence="4" id="KW-0732">Signal</keyword>
<dbReference type="Pfam" id="PF15902">
    <property type="entry name" value="Sortilin-Vps10"/>
    <property type="match status" value="1"/>
</dbReference>
<organism evidence="6 7">
    <name type="scientific">Actinokineospora alba</name>
    <dbReference type="NCBI Taxonomy" id="504798"/>
    <lineage>
        <taxon>Bacteria</taxon>
        <taxon>Bacillati</taxon>
        <taxon>Actinomycetota</taxon>
        <taxon>Actinomycetes</taxon>
        <taxon>Pseudonocardiales</taxon>
        <taxon>Pseudonocardiaceae</taxon>
        <taxon>Actinokineospora</taxon>
    </lineage>
</organism>
<feature type="signal peptide" evidence="4">
    <location>
        <begin position="1"/>
        <end position="23"/>
    </location>
</feature>
<dbReference type="GO" id="GO:0006508">
    <property type="term" value="P:proteolysis"/>
    <property type="evidence" value="ECO:0007669"/>
    <property type="project" value="UniProtKB-KW"/>
</dbReference>
<dbReference type="EMBL" id="FNJB01000010">
    <property type="protein sequence ID" value="SDP56692.1"/>
    <property type="molecule type" value="Genomic_DNA"/>
</dbReference>
<evidence type="ECO:0000256" key="3">
    <source>
        <dbReference type="ARBA" id="ARBA00022801"/>
    </source>
</evidence>
<accession>A0A1H0TRI9</accession>
<dbReference type="InterPro" id="IPR052025">
    <property type="entry name" value="Xyloglucanase_GH74"/>
</dbReference>
<dbReference type="PROSITE" id="PS51829">
    <property type="entry name" value="P_HOMO_B"/>
    <property type="match status" value="1"/>
</dbReference>
<dbReference type="Pfam" id="PF01483">
    <property type="entry name" value="P_proprotein"/>
    <property type="match status" value="1"/>
</dbReference>
<evidence type="ECO:0000256" key="4">
    <source>
        <dbReference type="SAM" id="SignalP"/>
    </source>
</evidence>
<dbReference type="Gene3D" id="2.130.10.10">
    <property type="entry name" value="YVTN repeat-like/Quinoprotein amine dehydrogenase"/>
    <property type="match status" value="5"/>
</dbReference>
<evidence type="ECO:0000313" key="6">
    <source>
        <dbReference type="EMBL" id="SDP56692.1"/>
    </source>
</evidence>
<dbReference type="PANTHER" id="PTHR43739:SF5">
    <property type="entry name" value="EXO-ALPHA-SIALIDASE"/>
    <property type="match status" value="1"/>
</dbReference>
<dbReference type="AlphaFoldDB" id="A0A1H0TRI9"/>
<dbReference type="GO" id="GO:0004252">
    <property type="term" value="F:serine-type endopeptidase activity"/>
    <property type="evidence" value="ECO:0007669"/>
    <property type="project" value="InterPro"/>
</dbReference>
<dbReference type="SUPFAM" id="SSF110296">
    <property type="entry name" value="Oligoxyloglucan reducing end-specific cellobiohydrolase"/>
    <property type="match status" value="2"/>
</dbReference>
<dbReference type="CDD" id="cd15482">
    <property type="entry name" value="Sialidase_non-viral"/>
    <property type="match status" value="1"/>
</dbReference>
<dbReference type="InterPro" id="IPR002884">
    <property type="entry name" value="P_dom"/>
</dbReference>
<feature type="chain" id="PRO_5039705868" evidence="4">
    <location>
        <begin position="24"/>
        <end position="974"/>
    </location>
</feature>
<evidence type="ECO:0000256" key="1">
    <source>
        <dbReference type="ARBA" id="ARBA00022670"/>
    </source>
</evidence>
<gene>
    <name evidence="6" type="ORF">SAMN05192558_110157</name>
</gene>
<protein>
    <submittedName>
        <fullName evidence="6">Proprotein convertase P-domain-containing protein</fullName>
    </submittedName>
</protein>
<dbReference type="InterPro" id="IPR008979">
    <property type="entry name" value="Galactose-bd-like_sf"/>
</dbReference>
<keyword evidence="1" id="KW-0645">Protease</keyword>
<reference evidence="7" key="1">
    <citation type="submission" date="2016-10" db="EMBL/GenBank/DDBJ databases">
        <authorList>
            <person name="Varghese N."/>
            <person name="Submissions S."/>
        </authorList>
    </citation>
    <scope>NUCLEOTIDE SEQUENCE [LARGE SCALE GENOMIC DNA]</scope>
    <source>
        <strain evidence="7">IBRC-M 10655</strain>
    </source>
</reference>
<evidence type="ECO:0000313" key="7">
    <source>
        <dbReference type="Proteomes" id="UP000199651"/>
    </source>
</evidence>
<proteinExistence type="predicted"/>
<dbReference type="InterPro" id="IPR015943">
    <property type="entry name" value="WD40/YVTN_repeat-like_dom_sf"/>
</dbReference>
<evidence type="ECO:0000256" key="2">
    <source>
        <dbReference type="ARBA" id="ARBA00022737"/>
    </source>
</evidence>
<sequence>MKRSRSALALLMGMGIIALPAAATPNEADRVIGVMAVEADAAGPAGADEWFARQRLFPDPTVDLASNLSRARGHAKNLQAGHERGALQAAASWQSLGPGLGGRVSDIAPDPTRANTIYAGAASGGLWKSTDGGVTFAYSWGRDLPQGVGAVAVAPNGTIYVGTGEGNPGSASYSFPGNGVYKSTDGGATWTALGLTGTDRIGRIAVDPNNSNRVFVAAAGKLYQPGGERGVYRTTDGGATWTQVLAGANTTTGAIDVSINPADSNAIYTAMWDHTRTPAGRVYGGTGSGIHRSTDGGATWTRLAGGLPASSSNLGRMGVAVAKSDPNRMYVIAADTPGNFLGFWTSTDRGVTWTKITSTSSLSSSQSSYGWWFGRIFVDPTASQHIWVPGVPMLESSNAGGSWTSNGSSFHVDQHSVAFDPSVANKVYIGNDGGVYRSTQNGSLGGTWTKSQNLSNMQFYSVGVSQQDPTRINGGLQDNGSVRSWAGWGEYYGGDGLANVIDPTNHLKVYACSQNGSCARSTNGGNSMSAFGSTTSSRRNWFTPVVLDPTNPAIVYYAGDRVNRSTNSAGTFSVISPTLTTTTWGTVSAIGVSKSDARVIYAGTDDGKLWVTRNTGTTWTDITAGLPTRYVTRVTVDPTDANLAYIALSSYRNGSSVAQLFKTTDGGATYTPISGNLPDAPVNDIVLDPQNRNILYTGTDVGAFTSTNGGANWAPIGTNLPVVPVTDLETSVSSGQTVLTAATYGLGIYQIRPTSTPSNDFSLSASPATATVNQGASATTTVSTAVVSGTAESVTLSASGLPAGATASFSPASVTAGNSSTATIATSASTPAGTYTVTITGAATSATRSTTFTLTVNTVGGGCTNTNGTDVAIPDNTTVNSTIAMSGCTGNASATSTVEVHIKHTYIGDLVVSLIAPDGTAYVLHNRTGSGTHNIDKTYTVNLSNEVRNGTWTLRVQDAANADTGVLDTWTLTL</sequence>
<keyword evidence="2" id="KW-0677">Repeat</keyword>
<dbReference type="SUPFAM" id="SSF50939">
    <property type="entry name" value="Sialidases"/>
    <property type="match status" value="1"/>
</dbReference>
<dbReference type="Proteomes" id="UP000199651">
    <property type="component" value="Unassembled WGS sequence"/>
</dbReference>